<feature type="transmembrane region" description="Helical" evidence="2">
    <location>
        <begin position="101"/>
        <end position="121"/>
    </location>
</feature>
<reference evidence="3" key="1">
    <citation type="submission" date="2021-03" db="EMBL/GenBank/DDBJ databases">
        <title>Whole genome shotgun sequence of Actinoplanes auranticolor NBRC 12245.</title>
        <authorList>
            <person name="Komaki H."/>
            <person name="Tamura T."/>
        </authorList>
    </citation>
    <scope>NUCLEOTIDE SEQUENCE</scope>
    <source>
        <strain evidence="3">NBRC 12245</strain>
    </source>
</reference>
<dbReference type="Proteomes" id="UP000681340">
    <property type="component" value="Unassembled WGS sequence"/>
</dbReference>
<keyword evidence="2" id="KW-0472">Membrane</keyword>
<feature type="transmembrane region" description="Helical" evidence="2">
    <location>
        <begin position="37"/>
        <end position="57"/>
    </location>
</feature>
<keyword evidence="4" id="KW-1185">Reference proteome</keyword>
<comment type="caution">
    <text evidence="3">The sequence shown here is derived from an EMBL/GenBank/DDBJ whole genome shotgun (WGS) entry which is preliminary data.</text>
</comment>
<evidence type="ECO:0000313" key="3">
    <source>
        <dbReference type="EMBL" id="GIM66932.1"/>
    </source>
</evidence>
<gene>
    <name evidence="3" type="ORF">Aau02nite_25170</name>
</gene>
<evidence type="ECO:0000256" key="1">
    <source>
        <dbReference type="SAM" id="MobiDB-lite"/>
    </source>
</evidence>
<evidence type="ECO:0000256" key="2">
    <source>
        <dbReference type="SAM" id="Phobius"/>
    </source>
</evidence>
<evidence type="ECO:0000313" key="4">
    <source>
        <dbReference type="Proteomes" id="UP000681340"/>
    </source>
</evidence>
<sequence length="304" mass="33259">MESSAPVPPAEKPNRWSYQGAADVGGAPVGDLGYKGALLMAAAADAAAFSAVVSLIMAKHQWWEIWLIVLGLTVIALMLAHFAGRMARDDAAAHGRVRWPVVLVCGIPWLALGAAAVWVRMRNAPSTGDLLDDSASASTDMFSNALLFLVLYIASGMVAGVGEFLTRNPLRSSYRNLMKAYRKAQQKLAKTQPPFERAMFVREIHRASFEEDDEVLLNAKLDRLAFGEELKQYAQITIAAHLQDPSATDGMTEGDWRPMRRPPRLHVVRDDPEDQQTTDEKTTRAPRPDGDDRTAPDEPPGAVA</sequence>
<proteinExistence type="predicted"/>
<feature type="compositionally biased region" description="Basic and acidic residues" evidence="1">
    <location>
        <begin position="278"/>
        <end position="296"/>
    </location>
</feature>
<accession>A0A919S8A1</accession>
<organism evidence="3 4">
    <name type="scientific">Actinoplanes auranticolor</name>
    <dbReference type="NCBI Taxonomy" id="47988"/>
    <lineage>
        <taxon>Bacteria</taxon>
        <taxon>Bacillati</taxon>
        <taxon>Actinomycetota</taxon>
        <taxon>Actinomycetes</taxon>
        <taxon>Micromonosporales</taxon>
        <taxon>Micromonosporaceae</taxon>
        <taxon>Actinoplanes</taxon>
    </lineage>
</organism>
<keyword evidence="2" id="KW-0812">Transmembrane</keyword>
<name>A0A919S8A1_9ACTN</name>
<dbReference type="AlphaFoldDB" id="A0A919S8A1"/>
<dbReference type="EMBL" id="BOQL01000021">
    <property type="protein sequence ID" value="GIM66932.1"/>
    <property type="molecule type" value="Genomic_DNA"/>
</dbReference>
<keyword evidence="2" id="KW-1133">Transmembrane helix</keyword>
<feature type="transmembrane region" description="Helical" evidence="2">
    <location>
        <begin position="141"/>
        <end position="165"/>
    </location>
</feature>
<protein>
    <submittedName>
        <fullName evidence="3">Uncharacterized protein</fullName>
    </submittedName>
</protein>
<feature type="transmembrane region" description="Helical" evidence="2">
    <location>
        <begin position="63"/>
        <end position="80"/>
    </location>
</feature>
<feature type="region of interest" description="Disordered" evidence="1">
    <location>
        <begin position="244"/>
        <end position="304"/>
    </location>
</feature>